<protein>
    <submittedName>
        <fullName evidence="2">Winged helix-turn-helix transcriptional regulator</fullName>
    </submittedName>
</protein>
<dbReference type="Pfam" id="PF01047">
    <property type="entry name" value="MarR"/>
    <property type="match status" value="1"/>
</dbReference>
<organism evidence="2 3">
    <name type="scientific">Leucobacter coleopterorum</name>
    <dbReference type="NCBI Taxonomy" id="2714933"/>
    <lineage>
        <taxon>Bacteria</taxon>
        <taxon>Bacillati</taxon>
        <taxon>Actinomycetota</taxon>
        <taxon>Actinomycetes</taxon>
        <taxon>Micrococcales</taxon>
        <taxon>Microbacteriaceae</taxon>
        <taxon>Leucobacter</taxon>
    </lineage>
</organism>
<dbReference type="PROSITE" id="PS50995">
    <property type="entry name" value="HTH_MARR_2"/>
    <property type="match status" value="1"/>
</dbReference>
<dbReference type="PANTHER" id="PTHR39515">
    <property type="entry name" value="CONSERVED PROTEIN"/>
    <property type="match status" value="1"/>
</dbReference>
<evidence type="ECO:0000259" key="1">
    <source>
        <dbReference type="PROSITE" id="PS50995"/>
    </source>
</evidence>
<keyword evidence="3" id="KW-1185">Reference proteome</keyword>
<dbReference type="InterPro" id="IPR000835">
    <property type="entry name" value="HTH_MarR-typ"/>
</dbReference>
<dbReference type="InterPro" id="IPR052526">
    <property type="entry name" value="HTH-type_Bedaq_tolerance"/>
</dbReference>
<accession>A0ABX6JZU4</accession>
<feature type="domain" description="HTH marR-type" evidence="1">
    <location>
        <begin position="1"/>
        <end position="115"/>
    </location>
</feature>
<dbReference type="Proteomes" id="UP000503441">
    <property type="component" value="Chromosome"/>
</dbReference>
<gene>
    <name evidence="2" type="ORF">G7066_13755</name>
</gene>
<sequence>MVARVPGIAYSSVAWRVLADLSEQGPTRVSDLAAQQRVAQPTITVLVQRLTAEGWLERQRDPEDGRATLVLITSGGETALQNYRQSMAERIAPLLVEFSGKDREALERATTIMLQLSEQV</sequence>
<reference evidence="2 3" key="1">
    <citation type="submission" date="2020-03" db="EMBL/GenBank/DDBJ databases">
        <title>Leucobacter sp. nov., isolated from beetles.</title>
        <authorList>
            <person name="Hyun D.-W."/>
            <person name="Bae J.-W."/>
        </authorList>
    </citation>
    <scope>NUCLEOTIDE SEQUENCE [LARGE SCALE GENOMIC DNA]</scope>
    <source>
        <strain evidence="2 3">HDW9A</strain>
    </source>
</reference>
<dbReference type="SUPFAM" id="SSF46785">
    <property type="entry name" value="Winged helix' DNA-binding domain"/>
    <property type="match status" value="1"/>
</dbReference>
<name>A0ABX6JZU4_9MICO</name>
<evidence type="ECO:0000313" key="2">
    <source>
        <dbReference type="EMBL" id="QIM19843.1"/>
    </source>
</evidence>
<dbReference type="InterPro" id="IPR036390">
    <property type="entry name" value="WH_DNA-bd_sf"/>
</dbReference>
<dbReference type="PANTHER" id="PTHR39515:SF2">
    <property type="entry name" value="HTH-TYPE TRANSCRIPTIONAL REGULATOR RV0880"/>
    <property type="match status" value="1"/>
</dbReference>
<evidence type="ECO:0000313" key="3">
    <source>
        <dbReference type="Proteomes" id="UP000503441"/>
    </source>
</evidence>
<dbReference type="InterPro" id="IPR036388">
    <property type="entry name" value="WH-like_DNA-bd_sf"/>
</dbReference>
<dbReference type="EMBL" id="CP049933">
    <property type="protein sequence ID" value="QIM19843.1"/>
    <property type="molecule type" value="Genomic_DNA"/>
</dbReference>
<dbReference type="Gene3D" id="1.10.10.10">
    <property type="entry name" value="Winged helix-like DNA-binding domain superfamily/Winged helix DNA-binding domain"/>
    <property type="match status" value="1"/>
</dbReference>
<dbReference type="SMART" id="SM00347">
    <property type="entry name" value="HTH_MARR"/>
    <property type="match status" value="1"/>
</dbReference>
<proteinExistence type="predicted"/>